<evidence type="ECO:0000256" key="1">
    <source>
        <dbReference type="SAM" id="SignalP"/>
    </source>
</evidence>
<name>A0A562PIR6_9BURK</name>
<sequence length="85" mass="8161">MARMRYAGRGLIVVAVALSVYNVATATNKGTAFKKELAANGAGIAGGVAGGAVAGLACGPGAPVCVTVGAFVGGVLAAFGSTYLW</sequence>
<feature type="chain" id="PRO_5021869535" description="Bacteriocin" evidence="1">
    <location>
        <begin position="27"/>
        <end position="85"/>
    </location>
</feature>
<organism evidence="2 3">
    <name type="scientific">Pseudoduganella flava</name>
    <dbReference type="NCBI Taxonomy" id="871742"/>
    <lineage>
        <taxon>Bacteria</taxon>
        <taxon>Pseudomonadati</taxon>
        <taxon>Pseudomonadota</taxon>
        <taxon>Betaproteobacteria</taxon>
        <taxon>Burkholderiales</taxon>
        <taxon>Oxalobacteraceae</taxon>
        <taxon>Telluria group</taxon>
        <taxon>Pseudoduganella</taxon>
    </lineage>
</organism>
<gene>
    <name evidence="2" type="ORF">IP92_04286</name>
</gene>
<accession>A0A562PIR6</accession>
<evidence type="ECO:0000313" key="3">
    <source>
        <dbReference type="Proteomes" id="UP000315112"/>
    </source>
</evidence>
<reference evidence="2 3" key="1">
    <citation type="journal article" date="2015" name="Stand. Genomic Sci.">
        <title>Genomic Encyclopedia of Bacterial and Archaeal Type Strains, Phase III: the genomes of soil and plant-associated and newly described type strains.</title>
        <authorList>
            <person name="Whitman W.B."/>
            <person name="Woyke T."/>
            <person name="Klenk H.P."/>
            <person name="Zhou Y."/>
            <person name="Lilburn T.G."/>
            <person name="Beck B.J."/>
            <person name="De Vos P."/>
            <person name="Vandamme P."/>
            <person name="Eisen J.A."/>
            <person name="Garrity G."/>
            <person name="Hugenholtz P."/>
            <person name="Kyrpides N.C."/>
        </authorList>
    </citation>
    <scope>NUCLEOTIDE SEQUENCE [LARGE SCALE GENOMIC DNA]</scope>
    <source>
        <strain evidence="2 3">CGMCC 1.10685</strain>
    </source>
</reference>
<dbReference type="Proteomes" id="UP000315112">
    <property type="component" value="Unassembled WGS sequence"/>
</dbReference>
<evidence type="ECO:0000313" key="2">
    <source>
        <dbReference type="EMBL" id="TWI44341.1"/>
    </source>
</evidence>
<evidence type="ECO:0008006" key="4">
    <source>
        <dbReference type="Google" id="ProtNLM"/>
    </source>
</evidence>
<keyword evidence="1" id="KW-0732">Signal</keyword>
<proteinExistence type="predicted"/>
<comment type="caution">
    <text evidence="2">The sequence shown here is derived from an EMBL/GenBank/DDBJ whole genome shotgun (WGS) entry which is preliminary data.</text>
</comment>
<feature type="signal peptide" evidence="1">
    <location>
        <begin position="1"/>
        <end position="26"/>
    </location>
</feature>
<protein>
    <recommendedName>
        <fullName evidence="4">Bacteriocin</fullName>
    </recommendedName>
</protein>
<dbReference type="AlphaFoldDB" id="A0A562PIR6"/>
<dbReference type="EMBL" id="VLKW01000009">
    <property type="protein sequence ID" value="TWI44341.1"/>
    <property type="molecule type" value="Genomic_DNA"/>
</dbReference>